<accession>A0A223E5Y7</accession>
<gene>
    <name evidence="2" type="ORF">AP3564_10820</name>
</gene>
<dbReference type="AlphaFoldDB" id="A0A223E5Y7"/>
<protein>
    <submittedName>
        <fullName evidence="2">Uncharacterized protein</fullName>
    </submittedName>
</protein>
<organism evidence="2 3">
    <name type="scientific">Aeribacillus pallidus</name>
    <dbReference type="NCBI Taxonomy" id="33936"/>
    <lineage>
        <taxon>Bacteria</taxon>
        <taxon>Bacillati</taxon>
        <taxon>Bacillota</taxon>
        <taxon>Bacilli</taxon>
        <taxon>Bacillales</taxon>
        <taxon>Bacillaceae</taxon>
        <taxon>Aeribacillus</taxon>
    </lineage>
</organism>
<dbReference type="EMBL" id="CP017703">
    <property type="protein sequence ID" value="ASS90646.1"/>
    <property type="molecule type" value="Genomic_DNA"/>
</dbReference>
<keyword evidence="1" id="KW-0472">Membrane</keyword>
<evidence type="ECO:0000313" key="3">
    <source>
        <dbReference type="Proteomes" id="UP000214606"/>
    </source>
</evidence>
<sequence>MMRLDQQQKYIKERDELLTRFLKESMETRKMITVPKEEEQKKKKCFGLFFSFVIVHFACILFSLKFSIHARIKIVHLLAFICIFALYE</sequence>
<dbReference type="KEGG" id="apak:AP3564_10820"/>
<proteinExistence type="predicted"/>
<feature type="transmembrane region" description="Helical" evidence="1">
    <location>
        <begin position="70"/>
        <end position="87"/>
    </location>
</feature>
<dbReference type="Proteomes" id="UP000214606">
    <property type="component" value="Chromosome"/>
</dbReference>
<evidence type="ECO:0000313" key="2">
    <source>
        <dbReference type="EMBL" id="ASS90646.1"/>
    </source>
</evidence>
<keyword evidence="1" id="KW-0812">Transmembrane</keyword>
<evidence type="ECO:0000256" key="1">
    <source>
        <dbReference type="SAM" id="Phobius"/>
    </source>
</evidence>
<keyword evidence="1" id="KW-1133">Transmembrane helix</keyword>
<name>A0A223E5Y7_9BACI</name>
<reference evidence="2 3" key="1">
    <citation type="submission" date="2016-10" db="EMBL/GenBank/DDBJ databases">
        <title>The whole genome sequencing and assembly of Aeribacillus pallidus KCTC3564 strain.</title>
        <authorList>
            <person name="Lee Y.-J."/>
            <person name="Park M.-K."/>
            <person name="Yi H."/>
            <person name="Bahn Y.-S."/>
            <person name="Kim J.F."/>
            <person name="Lee D.-W."/>
        </authorList>
    </citation>
    <scope>NUCLEOTIDE SEQUENCE [LARGE SCALE GENOMIC DNA]</scope>
    <source>
        <strain evidence="2 3">KCTC3564</strain>
    </source>
</reference>
<feature type="transmembrane region" description="Helical" evidence="1">
    <location>
        <begin position="45"/>
        <end position="64"/>
    </location>
</feature>